<protein>
    <submittedName>
        <fullName evidence="2">Uncharacterized protein</fullName>
    </submittedName>
</protein>
<accession>A0A229SKF5</accession>
<dbReference type="EMBL" id="NMUL01000090">
    <property type="protein sequence ID" value="OXM59214.1"/>
    <property type="molecule type" value="Genomic_DNA"/>
</dbReference>
<organism evidence="2 3">
    <name type="scientific">Amycolatopsis vastitatis</name>
    <dbReference type="NCBI Taxonomy" id="1905142"/>
    <lineage>
        <taxon>Bacteria</taxon>
        <taxon>Bacillati</taxon>
        <taxon>Actinomycetota</taxon>
        <taxon>Actinomycetes</taxon>
        <taxon>Pseudonocardiales</taxon>
        <taxon>Pseudonocardiaceae</taxon>
        <taxon>Amycolatopsis</taxon>
    </lineage>
</organism>
<proteinExistence type="predicted"/>
<sequence>MVQGVFTAAAGRLAERGVDRLLDGRRQTVVVPEPPKRHRLGDVTSDVDIVVRHRPAGQQVVLLVFQTASGWEQTEMPQGATVLMKLGETAHLTLPRDHYVISALVFEPPAKGGGKPVLHGIGRLPKWVLSNTTEQLAITTNPPSEKTLRKLGLLKPDGTSPFELPPAQPAAPPKQLPSAPPAARPSPPSARRPAGTRPLEALNDRPCQAALSRSGAPCPDRAVIVSRNSLCRAHEDALKQGWAVYDRSSGQQIR</sequence>
<feature type="compositionally biased region" description="Pro residues" evidence="1">
    <location>
        <begin position="163"/>
        <end position="190"/>
    </location>
</feature>
<dbReference type="AlphaFoldDB" id="A0A229SKF5"/>
<evidence type="ECO:0000313" key="2">
    <source>
        <dbReference type="EMBL" id="OXM59214.1"/>
    </source>
</evidence>
<comment type="caution">
    <text evidence="2">The sequence shown here is derived from an EMBL/GenBank/DDBJ whole genome shotgun (WGS) entry which is preliminary data.</text>
</comment>
<gene>
    <name evidence="2" type="ORF">CF165_48845</name>
</gene>
<name>A0A229SKF5_9PSEU</name>
<evidence type="ECO:0000256" key="1">
    <source>
        <dbReference type="SAM" id="MobiDB-lite"/>
    </source>
</evidence>
<reference evidence="3" key="1">
    <citation type="submission" date="2017-07" db="EMBL/GenBank/DDBJ databases">
        <title>Comparative genome mining reveals phylogenetic distribution patterns of secondary metabolites in Amycolatopsis.</title>
        <authorList>
            <person name="Adamek M."/>
            <person name="Alanjary M."/>
            <person name="Sales-Ortells H."/>
            <person name="Goodfellow M."/>
            <person name="Bull A.T."/>
            <person name="Kalinowski J."/>
            <person name="Ziemert N."/>
        </authorList>
    </citation>
    <scope>NUCLEOTIDE SEQUENCE [LARGE SCALE GENOMIC DNA]</scope>
    <source>
        <strain evidence="3">H5</strain>
    </source>
</reference>
<keyword evidence="3" id="KW-1185">Reference proteome</keyword>
<dbReference type="Proteomes" id="UP000215199">
    <property type="component" value="Unassembled WGS sequence"/>
</dbReference>
<evidence type="ECO:0000313" key="3">
    <source>
        <dbReference type="Proteomes" id="UP000215199"/>
    </source>
</evidence>
<feature type="region of interest" description="Disordered" evidence="1">
    <location>
        <begin position="152"/>
        <end position="219"/>
    </location>
</feature>